<name>A0A085ZRW9_9FLAO</name>
<proteinExistence type="predicted"/>
<evidence type="ECO:0000313" key="2">
    <source>
        <dbReference type="Proteomes" id="UP000028715"/>
    </source>
</evidence>
<dbReference type="RefSeq" id="WP_035686550.1">
    <property type="nucleotide sequence ID" value="NZ_JPRL01000001.1"/>
</dbReference>
<dbReference type="EMBL" id="JPRL01000001">
    <property type="protein sequence ID" value="KFF07183.1"/>
    <property type="molecule type" value="Genomic_DNA"/>
</dbReference>
<dbReference type="AlphaFoldDB" id="A0A085ZRW9"/>
<reference evidence="1 2" key="1">
    <citation type="submission" date="2014-07" db="EMBL/GenBank/DDBJ databases">
        <title>Genome of Flavobacterium reichenbachii LMG 25512.</title>
        <authorList>
            <person name="Stropko S.J."/>
            <person name="Pipes S.E."/>
            <person name="Newman J.D."/>
        </authorList>
    </citation>
    <scope>NUCLEOTIDE SEQUENCE [LARGE SCALE GENOMIC DNA]</scope>
    <source>
        <strain evidence="1 2">LMG 25512</strain>
    </source>
</reference>
<sequence length="60" mass="6470">MLKNILKLKGAEELTASEQKTIIGGNAPICEDGFIAKRCTEFGTVPSYWSCLPVSYVGSC</sequence>
<gene>
    <name evidence="1" type="ORF">IW19_17455</name>
</gene>
<comment type="caution">
    <text evidence="1">The sequence shown here is derived from an EMBL/GenBank/DDBJ whole genome shotgun (WGS) entry which is preliminary data.</text>
</comment>
<organism evidence="1 2">
    <name type="scientific">Flavobacterium reichenbachii</name>
    <dbReference type="NCBI Taxonomy" id="362418"/>
    <lineage>
        <taxon>Bacteria</taxon>
        <taxon>Pseudomonadati</taxon>
        <taxon>Bacteroidota</taxon>
        <taxon>Flavobacteriia</taxon>
        <taxon>Flavobacteriales</taxon>
        <taxon>Flavobacteriaceae</taxon>
        <taxon>Flavobacterium</taxon>
    </lineage>
</organism>
<dbReference type="OrthoDB" id="1274341at2"/>
<evidence type="ECO:0000313" key="1">
    <source>
        <dbReference type="EMBL" id="KFF07183.1"/>
    </source>
</evidence>
<keyword evidence="2" id="KW-1185">Reference proteome</keyword>
<protein>
    <submittedName>
        <fullName evidence="1">Uncharacterized protein</fullName>
    </submittedName>
</protein>
<dbReference type="Proteomes" id="UP000028715">
    <property type="component" value="Unassembled WGS sequence"/>
</dbReference>
<accession>A0A085ZRW9</accession>
<dbReference type="eggNOG" id="ENOG5030QNX">
    <property type="taxonomic scope" value="Bacteria"/>
</dbReference>